<feature type="transmembrane region" description="Helical" evidence="5">
    <location>
        <begin position="193"/>
        <end position="219"/>
    </location>
</feature>
<evidence type="ECO:0000259" key="7">
    <source>
        <dbReference type="Pfam" id="PF00361"/>
    </source>
</evidence>
<feature type="transmembrane region" description="Helical" evidence="5">
    <location>
        <begin position="410"/>
        <end position="430"/>
    </location>
</feature>
<dbReference type="HAMAP" id="MF_00445">
    <property type="entry name" value="NDH1_NuoN_1"/>
    <property type="match status" value="1"/>
</dbReference>
<feature type="transmembrane region" description="Helical" evidence="5">
    <location>
        <begin position="166"/>
        <end position="187"/>
    </location>
</feature>
<dbReference type="PANTHER" id="PTHR22773">
    <property type="entry name" value="NADH DEHYDROGENASE"/>
    <property type="match status" value="1"/>
</dbReference>
<evidence type="ECO:0000256" key="3">
    <source>
        <dbReference type="ARBA" id="ARBA00022989"/>
    </source>
</evidence>
<feature type="transmembrane region" description="Helical" evidence="5">
    <location>
        <begin position="451"/>
        <end position="469"/>
    </location>
</feature>
<dbReference type="GO" id="GO:0005886">
    <property type="term" value="C:plasma membrane"/>
    <property type="evidence" value="ECO:0007669"/>
    <property type="project" value="UniProtKB-SubCell"/>
</dbReference>
<dbReference type="GO" id="GO:0048038">
    <property type="term" value="F:quinone binding"/>
    <property type="evidence" value="ECO:0007669"/>
    <property type="project" value="UniProtKB-KW"/>
</dbReference>
<gene>
    <name evidence="5" type="primary">nuoN</name>
    <name evidence="8" type="ORF">KJ970_18400</name>
</gene>
<dbReference type="GO" id="GO:0042773">
    <property type="term" value="P:ATP synthesis coupled electron transport"/>
    <property type="evidence" value="ECO:0007669"/>
    <property type="project" value="InterPro"/>
</dbReference>
<dbReference type="GO" id="GO:0050136">
    <property type="term" value="F:NADH dehydrogenase (quinone) (non-electrogenic) activity"/>
    <property type="evidence" value="ECO:0007669"/>
    <property type="project" value="UniProtKB-UniRule"/>
</dbReference>
<evidence type="ECO:0000256" key="6">
    <source>
        <dbReference type="RuleBase" id="RU000320"/>
    </source>
</evidence>
<organism evidence="8 9">
    <name type="scientific">Eiseniibacteriota bacterium</name>
    <dbReference type="NCBI Taxonomy" id="2212470"/>
    <lineage>
        <taxon>Bacteria</taxon>
        <taxon>Candidatus Eiseniibacteriota</taxon>
    </lineage>
</organism>
<dbReference type="InterPro" id="IPR010096">
    <property type="entry name" value="NADH-Q_OxRdtase_suN/2"/>
</dbReference>
<dbReference type="AlphaFoldDB" id="A0A948RXZ2"/>
<evidence type="ECO:0000313" key="9">
    <source>
        <dbReference type="Proteomes" id="UP000777784"/>
    </source>
</evidence>
<name>A0A948RXZ2_UNCEI</name>
<feature type="transmembrane region" description="Helical" evidence="5">
    <location>
        <begin position="375"/>
        <end position="398"/>
    </location>
</feature>
<keyword evidence="5" id="KW-1278">Translocase</keyword>
<dbReference type="EMBL" id="JAHJDP010000104">
    <property type="protein sequence ID" value="MBU2692895.1"/>
    <property type="molecule type" value="Genomic_DNA"/>
</dbReference>
<dbReference type="NCBIfam" id="TIGR01770">
    <property type="entry name" value="NDH_I_N"/>
    <property type="match status" value="1"/>
</dbReference>
<feature type="transmembrane region" description="Helical" evidence="5">
    <location>
        <begin position="79"/>
        <end position="98"/>
    </location>
</feature>
<evidence type="ECO:0000256" key="5">
    <source>
        <dbReference type="HAMAP-Rule" id="MF_00445"/>
    </source>
</evidence>
<evidence type="ECO:0000256" key="4">
    <source>
        <dbReference type="ARBA" id="ARBA00023136"/>
    </source>
</evidence>
<feature type="transmembrane region" description="Helical" evidence="5">
    <location>
        <begin position="133"/>
        <end position="154"/>
    </location>
</feature>
<keyword evidence="5" id="KW-0830">Ubiquinone</keyword>
<comment type="function">
    <text evidence="5">NDH-1 shuttles electrons from NADH, via FMN and iron-sulfur (Fe-S) centers, to quinones in the respiratory chain. The immediate electron acceptor for the enzyme in this species is believed to be ubiquinone. Couples the redox reaction to proton translocation (for every two electrons transferred, four hydrogen ions are translocated across the cytoplasmic membrane), and thus conserves the redox energy in a proton gradient.</text>
</comment>
<feature type="transmembrane region" description="Helical" evidence="5">
    <location>
        <begin position="6"/>
        <end position="30"/>
    </location>
</feature>
<dbReference type="Pfam" id="PF00361">
    <property type="entry name" value="Proton_antipo_M"/>
    <property type="match status" value="1"/>
</dbReference>
<evidence type="ECO:0000256" key="2">
    <source>
        <dbReference type="ARBA" id="ARBA00022692"/>
    </source>
</evidence>
<dbReference type="InterPro" id="IPR001750">
    <property type="entry name" value="ND/Mrp_TM"/>
</dbReference>
<sequence length="493" mass="52807">MNSGSLLQSSLVSLLPFLILGLGGVVLLVLDAIWPKSKRFDTTILGIPLVLLAITALIHQWRHPIAVTPLKGMYLADTFGAFLGIVICLSLLLTILLSTHYLKLMGRLRGEYFALLFLSAAGMILLASSTELLTLFLGLELLSFPVYILTAFLRKDAKSNEAGMKYFLLGAFSSAIFLYGAAMIYGATGQTDLMLALSSAAMPKLLVVGIVLLLSGLLFKVASVPFHMWAPDVYEGAPTAVTAFMATAVKAAAFGALIRILIVTFPALAMVPLERIFWWLAVLSMTVGNFAALTQSNIKRMLAYSSIAHAGYILVGVTALIASGSSEAVAGILYYLLAYTFMNICAFGVVIALTEKGRERLEIHELGGVGWRRPGLGLAMIVAMVALSGIPPTAGFFGKYYIFQSAVKSGLLSLVIIGVLNSALSVYYYFRVLVAFYMKPSEGELLSQRNAGVGLALAFSVIAILWLAVGPDGVIPGAPQLLNWVRDSFVALP</sequence>
<keyword evidence="2 5" id="KW-0812">Transmembrane</keyword>
<feature type="domain" description="NADH:quinone oxidoreductase/Mrp antiporter transmembrane" evidence="7">
    <location>
        <begin position="129"/>
        <end position="425"/>
    </location>
</feature>
<evidence type="ECO:0000256" key="1">
    <source>
        <dbReference type="ARBA" id="ARBA00004127"/>
    </source>
</evidence>
<comment type="subunit">
    <text evidence="5">NDH-1 is composed of 14 different subunits. Subunits NuoA, H, J, K, L, M, N constitute the membrane sector of the complex.</text>
</comment>
<reference evidence="8" key="1">
    <citation type="submission" date="2021-05" db="EMBL/GenBank/DDBJ databases">
        <title>Energy efficiency and biological interactions define the core microbiome of deep oligotrophic groundwater.</title>
        <authorList>
            <person name="Mehrshad M."/>
            <person name="Lopez-Fernandez M."/>
            <person name="Bell E."/>
            <person name="Bernier-Latmani R."/>
            <person name="Bertilsson S."/>
            <person name="Dopson M."/>
        </authorList>
    </citation>
    <scope>NUCLEOTIDE SEQUENCE</scope>
    <source>
        <strain evidence="8">Modern_marine.mb.64</strain>
    </source>
</reference>
<keyword evidence="5" id="KW-0813">Transport</keyword>
<keyword evidence="3 5" id="KW-1133">Transmembrane helix</keyword>
<feature type="transmembrane region" description="Helical" evidence="5">
    <location>
        <begin position="333"/>
        <end position="354"/>
    </location>
</feature>
<feature type="transmembrane region" description="Helical" evidence="5">
    <location>
        <begin position="110"/>
        <end position="127"/>
    </location>
</feature>
<dbReference type="PRINTS" id="PR01434">
    <property type="entry name" value="NADHDHGNASE5"/>
</dbReference>
<dbReference type="Proteomes" id="UP000777784">
    <property type="component" value="Unassembled WGS sequence"/>
</dbReference>
<accession>A0A948RXZ2</accession>
<keyword evidence="5" id="KW-0520">NAD</keyword>
<feature type="transmembrane region" description="Helical" evidence="5">
    <location>
        <begin position="276"/>
        <end position="294"/>
    </location>
</feature>
<feature type="transmembrane region" description="Helical" evidence="5">
    <location>
        <begin position="42"/>
        <end position="59"/>
    </location>
</feature>
<comment type="caution">
    <text evidence="8">The sequence shown here is derived from an EMBL/GenBank/DDBJ whole genome shotgun (WGS) entry which is preliminary data.</text>
</comment>
<comment type="subcellular location">
    <subcellularLocation>
        <location evidence="5">Cell membrane</location>
        <topology evidence="5">Multi-pass membrane protein</topology>
    </subcellularLocation>
    <subcellularLocation>
        <location evidence="1">Endomembrane system</location>
        <topology evidence="1">Multi-pass membrane protein</topology>
    </subcellularLocation>
    <subcellularLocation>
        <location evidence="6">Membrane</location>
        <topology evidence="6">Multi-pass membrane protein</topology>
    </subcellularLocation>
</comment>
<keyword evidence="5" id="KW-0874">Quinone</keyword>
<feature type="transmembrane region" description="Helical" evidence="5">
    <location>
        <begin position="301"/>
        <end position="321"/>
    </location>
</feature>
<comment type="similarity">
    <text evidence="5">Belongs to the complex I subunit 2 family.</text>
</comment>
<keyword evidence="4 5" id="KW-0472">Membrane</keyword>
<dbReference type="EC" id="7.1.1.-" evidence="5"/>
<proteinExistence type="inferred from homology"/>
<protein>
    <recommendedName>
        <fullName evidence="5">NADH-quinone oxidoreductase subunit N</fullName>
        <ecNumber evidence="5">7.1.1.-</ecNumber>
    </recommendedName>
    <alternativeName>
        <fullName evidence="5">NADH dehydrogenase I subunit N</fullName>
    </alternativeName>
    <alternativeName>
        <fullName evidence="5">NDH-1 subunit N</fullName>
    </alternativeName>
</protein>
<keyword evidence="5" id="KW-1003">Cell membrane</keyword>
<comment type="catalytic activity">
    <reaction evidence="5">
        <text>a quinone + NADH + 5 H(+)(in) = a quinol + NAD(+) + 4 H(+)(out)</text>
        <dbReference type="Rhea" id="RHEA:57888"/>
        <dbReference type="ChEBI" id="CHEBI:15378"/>
        <dbReference type="ChEBI" id="CHEBI:24646"/>
        <dbReference type="ChEBI" id="CHEBI:57540"/>
        <dbReference type="ChEBI" id="CHEBI:57945"/>
        <dbReference type="ChEBI" id="CHEBI:132124"/>
    </reaction>
</comment>
<dbReference type="GO" id="GO:0012505">
    <property type="term" value="C:endomembrane system"/>
    <property type="evidence" value="ECO:0007669"/>
    <property type="project" value="UniProtKB-SubCell"/>
</dbReference>
<evidence type="ECO:0000313" key="8">
    <source>
        <dbReference type="EMBL" id="MBU2692895.1"/>
    </source>
</evidence>
<dbReference type="GO" id="GO:0008137">
    <property type="term" value="F:NADH dehydrogenase (ubiquinone) activity"/>
    <property type="evidence" value="ECO:0007669"/>
    <property type="project" value="InterPro"/>
</dbReference>